<name>V7CK61_PHAVU</name>
<accession>V7CK61</accession>
<reference evidence="2" key="1">
    <citation type="journal article" date="2014" name="Nat. Genet.">
        <title>A reference genome for common bean and genome-wide analysis of dual domestications.</title>
        <authorList>
            <person name="Schmutz J."/>
            <person name="McClean P.E."/>
            <person name="Mamidi S."/>
            <person name="Wu G.A."/>
            <person name="Cannon S.B."/>
            <person name="Grimwood J."/>
            <person name="Jenkins J."/>
            <person name="Shu S."/>
            <person name="Song Q."/>
            <person name="Chavarro C."/>
            <person name="Torres-Torres M."/>
            <person name="Geffroy V."/>
            <person name="Moghaddam S.M."/>
            <person name="Gao D."/>
            <person name="Abernathy B."/>
            <person name="Barry K."/>
            <person name="Blair M."/>
            <person name="Brick M.A."/>
            <person name="Chovatia M."/>
            <person name="Gepts P."/>
            <person name="Goodstein D.M."/>
            <person name="Gonzales M."/>
            <person name="Hellsten U."/>
            <person name="Hyten D.L."/>
            <person name="Jia G."/>
            <person name="Kelly J.D."/>
            <person name="Kudrna D."/>
            <person name="Lee R."/>
            <person name="Richard M.M."/>
            <person name="Miklas P.N."/>
            <person name="Osorno J.M."/>
            <person name="Rodrigues J."/>
            <person name="Thareau V."/>
            <person name="Urrea C.A."/>
            <person name="Wang M."/>
            <person name="Yu Y."/>
            <person name="Zhang M."/>
            <person name="Wing R.A."/>
            <person name="Cregan P.B."/>
            <person name="Rokhsar D.S."/>
            <person name="Jackson S.A."/>
        </authorList>
    </citation>
    <scope>NUCLEOTIDE SEQUENCE [LARGE SCALE GENOMIC DNA]</scope>
    <source>
        <strain evidence="2">cv. G19833</strain>
    </source>
</reference>
<dbReference type="Gramene" id="ESW29733">
    <property type="protein sequence ID" value="ESW29733"/>
    <property type="gene ID" value="PHAVU_002G094400g"/>
</dbReference>
<dbReference type="EMBL" id="CM002289">
    <property type="protein sequence ID" value="ESW29733.1"/>
    <property type="molecule type" value="Genomic_DNA"/>
</dbReference>
<evidence type="ECO:0000313" key="1">
    <source>
        <dbReference type="EMBL" id="ESW29733.1"/>
    </source>
</evidence>
<dbReference type="Proteomes" id="UP000000226">
    <property type="component" value="Chromosome 2"/>
</dbReference>
<dbReference type="OrthoDB" id="1746033at2759"/>
<proteinExistence type="predicted"/>
<evidence type="ECO:0000313" key="2">
    <source>
        <dbReference type="Proteomes" id="UP000000226"/>
    </source>
</evidence>
<keyword evidence="2" id="KW-1185">Reference proteome</keyword>
<dbReference type="AlphaFoldDB" id="V7CK61"/>
<sequence length="112" mass="12787">MTNETGESLIYLDTVVDVWNATKETYSNIDNTSAISISRISWMNCDKEILMSLNTTSLSQGIVNNWTFMQTWSGSVLKIESTLVEKDCMYQFLLGLNKNLDEVRGRVLTSRY</sequence>
<organism evidence="1 2">
    <name type="scientific">Phaseolus vulgaris</name>
    <name type="common">Kidney bean</name>
    <name type="synonym">French bean</name>
    <dbReference type="NCBI Taxonomy" id="3885"/>
    <lineage>
        <taxon>Eukaryota</taxon>
        <taxon>Viridiplantae</taxon>
        <taxon>Streptophyta</taxon>
        <taxon>Embryophyta</taxon>
        <taxon>Tracheophyta</taxon>
        <taxon>Spermatophyta</taxon>
        <taxon>Magnoliopsida</taxon>
        <taxon>eudicotyledons</taxon>
        <taxon>Gunneridae</taxon>
        <taxon>Pentapetalae</taxon>
        <taxon>rosids</taxon>
        <taxon>fabids</taxon>
        <taxon>Fabales</taxon>
        <taxon>Fabaceae</taxon>
        <taxon>Papilionoideae</taxon>
        <taxon>50 kb inversion clade</taxon>
        <taxon>NPAAA clade</taxon>
        <taxon>indigoferoid/millettioid clade</taxon>
        <taxon>Phaseoleae</taxon>
        <taxon>Phaseolus</taxon>
    </lineage>
</organism>
<gene>
    <name evidence="1" type="ORF">PHAVU_002G094400g</name>
</gene>
<protein>
    <submittedName>
        <fullName evidence="1">Uncharacterized protein</fullName>
    </submittedName>
</protein>